<feature type="domain" description="FAD-binding FR-type" evidence="14">
    <location>
        <begin position="205"/>
        <end position="340"/>
    </location>
</feature>
<dbReference type="Gene3D" id="2.40.30.10">
    <property type="entry name" value="Translation factors"/>
    <property type="match status" value="1"/>
</dbReference>
<dbReference type="AlphaFoldDB" id="A0A1Y5P238"/>
<keyword evidence="11" id="KW-0411">Iron-sulfur</keyword>
<evidence type="ECO:0000256" key="5">
    <source>
        <dbReference type="ARBA" id="ARBA00022714"/>
    </source>
</evidence>
<keyword evidence="5" id="KW-0001">2Fe-2S</keyword>
<dbReference type="InterPro" id="IPR050415">
    <property type="entry name" value="MRET"/>
</dbReference>
<dbReference type="GO" id="GO:0046872">
    <property type="term" value="F:metal ion binding"/>
    <property type="evidence" value="ECO:0007669"/>
    <property type="project" value="UniProtKB-KW"/>
</dbReference>
<evidence type="ECO:0000256" key="7">
    <source>
        <dbReference type="ARBA" id="ARBA00022827"/>
    </source>
</evidence>
<evidence type="ECO:0000256" key="12">
    <source>
        <dbReference type="ARBA" id="ARBA00023136"/>
    </source>
</evidence>
<reference evidence="15" key="1">
    <citation type="submission" date="2016-03" db="EMBL/GenBank/DDBJ databases">
        <authorList>
            <person name="Ploux O."/>
        </authorList>
    </citation>
    <scope>NUCLEOTIDE SEQUENCE</scope>
    <source>
        <strain evidence="15">UC1</strain>
    </source>
</reference>
<organism evidence="15">
    <name type="scientific">uncultured Microbacterium sp</name>
    <dbReference type="NCBI Taxonomy" id="191216"/>
    <lineage>
        <taxon>Bacteria</taxon>
        <taxon>Bacillati</taxon>
        <taxon>Actinomycetota</taxon>
        <taxon>Actinomycetes</taxon>
        <taxon>Micrococcales</taxon>
        <taxon>Microbacteriaceae</taxon>
        <taxon>Microbacterium</taxon>
        <taxon>environmental samples</taxon>
    </lineage>
</organism>
<feature type="transmembrane region" description="Helical" evidence="13">
    <location>
        <begin position="111"/>
        <end position="132"/>
    </location>
</feature>
<feature type="transmembrane region" description="Helical" evidence="13">
    <location>
        <begin position="182"/>
        <end position="203"/>
    </location>
</feature>
<keyword evidence="12 13" id="KW-0472">Membrane</keyword>
<dbReference type="PROSITE" id="PS51384">
    <property type="entry name" value="FAD_FR"/>
    <property type="match status" value="1"/>
</dbReference>
<dbReference type="PANTHER" id="PTHR47354">
    <property type="entry name" value="NADH OXIDOREDUCTASE HCR"/>
    <property type="match status" value="1"/>
</dbReference>
<dbReference type="SUPFAM" id="SSF52343">
    <property type="entry name" value="Ferredoxin reductase-like, C-terminal NADP-linked domain"/>
    <property type="match status" value="1"/>
</dbReference>
<comment type="subcellular location">
    <subcellularLocation>
        <location evidence="2">Membrane</location>
        <topology evidence="2">Multi-pass membrane protein</topology>
    </subcellularLocation>
</comment>
<dbReference type="PANTHER" id="PTHR47354:SF8">
    <property type="entry name" value="1,2-PHENYLACETYL-COA EPOXIDASE, SUBUNIT E"/>
    <property type="match status" value="1"/>
</dbReference>
<protein>
    <submittedName>
        <fullName evidence="15">Predicted ferric reductase</fullName>
    </submittedName>
</protein>
<name>A0A1Y5P238_9MICO</name>
<dbReference type="Pfam" id="PF01794">
    <property type="entry name" value="Ferric_reduct"/>
    <property type="match status" value="1"/>
</dbReference>
<dbReference type="InterPro" id="IPR039261">
    <property type="entry name" value="FNR_nucleotide-bd"/>
</dbReference>
<dbReference type="InterPro" id="IPR013130">
    <property type="entry name" value="Fe3_Rdtase_TM_dom"/>
</dbReference>
<feature type="transmembrane region" description="Helical" evidence="13">
    <location>
        <begin position="215"/>
        <end position="235"/>
    </location>
</feature>
<evidence type="ECO:0000256" key="2">
    <source>
        <dbReference type="ARBA" id="ARBA00004141"/>
    </source>
</evidence>
<dbReference type="InterPro" id="IPR017927">
    <property type="entry name" value="FAD-bd_FR_type"/>
</dbReference>
<evidence type="ECO:0000256" key="6">
    <source>
        <dbReference type="ARBA" id="ARBA00022723"/>
    </source>
</evidence>
<keyword evidence="9" id="KW-0560">Oxidoreductase</keyword>
<evidence type="ECO:0000259" key="14">
    <source>
        <dbReference type="PROSITE" id="PS51384"/>
    </source>
</evidence>
<dbReference type="InterPro" id="IPR017938">
    <property type="entry name" value="Riboflavin_synthase-like_b-brl"/>
</dbReference>
<evidence type="ECO:0000313" key="15">
    <source>
        <dbReference type="EMBL" id="SBS72735.1"/>
    </source>
</evidence>
<dbReference type="GO" id="GO:0051537">
    <property type="term" value="F:2 iron, 2 sulfur cluster binding"/>
    <property type="evidence" value="ECO:0007669"/>
    <property type="project" value="UniProtKB-KW"/>
</dbReference>
<dbReference type="GO" id="GO:0016020">
    <property type="term" value="C:membrane"/>
    <property type="evidence" value="ECO:0007669"/>
    <property type="project" value="UniProtKB-SubCell"/>
</dbReference>
<evidence type="ECO:0000256" key="4">
    <source>
        <dbReference type="ARBA" id="ARBA00022692"/>
    </source>
</evidence>
<evidence type="ECO:0000256" key="9">
    <source>
        <dbReference type="ARBA" id="ARBA00023002"/>
    </source>
</evidence>
<keyword evidence="3" id="KW-0285">Flavoprotein</keyword>
<dbReference type="RefSeq" id="WP_295576059.1">
    <property type="nucleotide sequence ID" value="NZ_FLQR01000007.1"/>
</dbReference>
<evidence type="ECO:0000256" key="8">
    <source>
        <dbReference type="ARBA" id="ARBA00022989"/>
    </source>
</evidence>
<proteinExistence type="predicted"/>
<accession>A0A1Y5P238</accession>
<dbReference type="GO" id="GO:0016491">
    <property type="term" value="F:oxidoreductase activity"/>
    <property type="evidence" value="ECO:0007669"/>
    <property type="project" value="UniProtKB-KW"/>
</dbReference>
<evidence type="ECO:0000256" key="3">
    <source>
        <dbReference type="ARBA" id="ARBA00022630"/>
    </source>
</evidence>
<comment type="cofactor">
    <cofactor evidence="1">
        <name>FAD</name>
        <dbReference type="ChEBI" id="CHEBI:57692"/>
    </cofactor>
</comment>
<sequence length="475" mass="51209">MTATLLTTTGPAAVATAPVRRTRRRSTRRVWNAAAVTVIWATSLVVVALWVSGGGVQSVLAGGAETLNTLGRITGLVSANLLLYQVLLMARVPLFERGFGRDAITRMHRVVGFWSFWLLLVHIALLVVGYAVQAGIDPLTQLWQFVWDYPGMLLATAGTLLLVLVVVTSIRRARRRLRYESWHLLHLYGYLGVGLAVPHMLWTGADFVASPLATVYWWTLWAVTAASVVVFRIGVPAFRSLRHDMRVSSVEPDGDRGVTVRLRGRALSALRARPGQFFVWRFLDGAGWMRGHPFSLAAAPTGDALTISARIVGDGTRRLTTLAPGTRVVFEGPYGGMTGELRGGTKLLMIGAGAGVAPLVALLESEAYAPGAATLLVRDHADGDALLRGPIARLAATRGVAHYTLHGPRAQGGSAWLPASHAAWRGADLLRHLAPRPAEYDVFLCGPGPWMDALRADLHAAGFAPDRIHAEAFTV</sequence>
<evidence type="ECO:0000256" key="10">
    <source>
        <dbReference type="ARBA" id="ARBA00023004"/>
    </source>
</evidence>
<feature type="transmembrane region" description="Helical" evidence="13">
    <location>
        <begin position="70"/>
        <end position="90"/>
    </location>
</feature>
<evidence type="ECO:0000256" key="11">
    <source>
        <dbReference type="ARBA" id="ARBA00023014"/>
    </source>
</evidence>
<keyword evidence="7" id="KW-0274">FAD</keyword>
<evidence type="ECO:0000256" key="13">
    <source>
        <dbReference type="SAM" id="Phobius"/>
    </source>
</evidence>
<dbReference type="EMBL" id="FLQR01000007">
    <property type="protein sequence ID" value="SBS72735.1"/>
    <property type="molecule type" value="Genomic_DNA"/>
</dbReference>
<keyword evidence="6" id="KW-0479">Metal-binding</keyword>
<gene>
    <name evidence="15" type="ORF">MIPYR_30181</name>
</gene>
<dbReference type="GO" id="GO:0050660">
    <property type="term" value="F:flavin adenine dinucleotide binding"/>
    <property type="evidence" value="ECO:0007669"/>
    <property type="project" value="TreeGrafter"/>
</dbReference>
<evidence type="ECO:0000256" key="1">
    <source>
        <dbReference type="ARBA" id="ARBA00001974"/>
    </source>
</evidence>
<keyword evidence="4 13" id="KW-0812">Transmembrane</keyword>
<dbReference type="Gene3D" id="3.40.50.80">
    <property type="entry name" value="Nucleotide-binding domain of ferredoxin-NADP reductase (FNR) module"/>
    <property type="match status" value="1"/>
</dbReference>
<feature type="transmembrane region" description="Helical" evidence="13">
    <location>
        <begin position="30"/>
        <end position="50"/>
    </location>
</feature>
<keyword evidence="8 13" id="KW-1133">Transmembrane helix</keyword>
<keyword evidence="10" id="KW-0408">Iron</keyword>
<feature type="transmembrane region" description="Helical" evidence="13">
    <location>
        <begin position="152"/>
        <end position="170"/>
    </location>
</feature>
<dbReference type="SUPFAM" id="SSF63380">
    <property type="entry name" value="Riboflavin synthase domain-like"/>
    <property type="match status" value="1"/>
</dbReference>